<reference evidence="2" key="1">
    <citation type="submission" date="2024-07" db="EMBL/GenBank/DDBJ databases">
        <authorList>
            <person name="Yu S.T."/>
        </authorList>
    </citation>
    <scope>NUCLEOTIDE SEQUENCE</scope>
    <source>
        <strain evidence="2">Y1</strain>
    </source>
</reference>
<dbReference type="SUPFAM" id="SSF47336">
    <property type="entry name" value="ACP-like"/>
    <property type="match status" value="1"/>
</dbReference>
<dbReference type="InterPro" id="IPR009081">
    <property type="entry name" value="PP-bd_ACP"/>
</dbReference>
<organism evidence="2">
    <name type="scientific">Streptomyces sp. Y1</name>
    <dbReference type="NCBI Taxonomy" id="3238634"/>
    <lineage>
        <taxon>Bacteria</taxon>
        <taxon>Bacillati</taxon>
        <taxon>Actinomycetota</taxon>
        <taxon>Actinomycetes</taxon>
        <taxon>Kitasatosporales</taxon>
        <taxon>Streptomycetaceae</taxon>
        <taxon>Streptomyces</taxon>
    </lineage>
</organism>
<dbReference type="Pfam" id="PF00550">
    <property type="entry name" value="PP-binding"/>
    <property type="match status" value="1"/>
</dbReference>
<dbReference type="EMBL" id="CP163445">
    <property type="protein sequence ID" value="XDQ81629.1"/>
    <property type="molecule type" value="Genomic_DNA"/>
</dbReference>
<name>A0AB39TR89_9ACTN</name>
<dbReference type="AlphaFoldDB" id="A0AB39TR89"/>
<gene>
    <name evidence="2" type="ORF">AB2U05_25760</name>
</gene>
<evidence type="ECO:0000259" key="1">
    <source>
        <dbReference type="PROSITE" id="PS50075"/>
    </source>
</evidence>
<dbReference type="RefSeq" id="WP_369184375.1">
    <property type="nucleotide sequence ID" value="NZ_CP163445.1"/>
</dbReference>
<dbReference type="PROSITE" id="PS50075">
    <property type="entry name" value="CARRIER"/>
    <property type="match status" value="1"/>
</dbReference>
<evidence type="ECO:0000313" key="2">
    <source>
        <dbReference type="EMBL" id="XDQ81629.1"/>
    </source>
</evidence>
<dbReference type="InterPro" id="IPR036736">
    <property type="entry name" value="ACP-like_sf"/>
</dbReference>
<feature type="domain" description="Carrier" evidence="1">
    <location>
        <begin position="1"/>
        <end position="76"/>
    </location>
</feature>
<protein>
    <submittedName>
        <fullName evidence="2">Acyl carrier protein</fullName>
    </submittedName>
</protein>
<sequence>MDVQQQIRTIIAEELKVPQEQITADVHLRSLPGFDSMRALEIILRTENAFDIEIDAAVTFQVATVGQFEDTVRELCRRRTPAA</sequence>
<proteinExistence type="predicted"/>
<dbReference type="Gene3D" id="1.10.1200.10">
    <property type="entry name" value="ACP-like"/>
    <property type="match status" value="1"/>
</dbReference>
<accession>A0AB39TR89</accession>